<reference evidence="1 2" key="1">
    <citation type="journal article" date="2024" name="G3 (Bethesda)">
        <title>Genome assembly of Hibiscus sabdariffa L. provides insights into metabolisms of medicinal natural products.</title>
        <authorList>
            <person name="Kim T."/>
        </authorList>
    </citation>
    <scope>NUCLEOTIDE SEQUENCE [LARGE SCALE GENOMIC DNA]</scope>
    <source>
        <strain evidence="1">TK-2024</strain>
        <tissue evidence="1">Old leaves</tissue>
    </source>
</reference>
<dbReference type="Pfam" id="PF20431">
    <property type="entry name" value="E_motif"/>
    <property type="match status" value="1"/>
</dbReference>
<protein>
    <submittedName>
        <fullName evidence="1">Uncharacterized protein</fullName>
    </submittedName>
</protein>
<dbReference type="InterPro" id="IPR046848">
    <property type="entry name" value="E_motif"/>
</dbReference>
<dbReference type="EMBL" id="JBBPBM010000023">
    <property type="protein sequence ID" value="KAK8545508.1"/>
    <property type="molecule type" value="Genomic_DNA"/>
</dbReference>
<accession>A0ABR2DT61</accession>
<sequence length="76" mass="8167">MLGRAGRLEEAEKIALEIPCERVTSKIIEIEKPYGGDYVLMSNILAGAGRFAVDAESLRTLMEGRNAIKVAGSSLS</sequence>
<gene>
    <name evidence="1" type="ORF">V6N12_026340</name>
</gene>
<proteinExistence type="predicted"/>
<evidence type="ECO:0000313" key="2">
    <source>
        <dbReference type="Proteomes" id="UP001472677"/>
    </source>
</evidence>
<comment type="caution">
    <text evidence="1">The sequence shown here is derived from an EMBL/GenBank/DDBJ whole genome shotgun (WGS) entry which is preliminary data.</text>
</comment>
<keyword evidence="2" id="KW-1185">Reference proteome</keyword>
<evidence type="ECO:0000313" key="1">
    <source>
        <dbReference type="EMBL" id="KAK8545508.1"/>
    </source>
</evidence>
<name>A0ABR2DT61_9ROSI</name>
<dbReference type="Proteomes" id="UP001472677">
    <property type="component" value="Unassembled WGS sequence"/>
</dbReference>
<organism evidence="1 2">
    <name type="scientific">Hibiscus sabdariffa</name>
    <name type="common">roselle</name>
    <dbReference type="NCBI Taxonomy" id="183260"/>
    <lineage>
        <taxon>Eukaryota</taxon>
        <taxon>Viridiplantae</taxon>
        <taxon>Streptophyta</taxon>
        <taxon>Embryophyta</taxon>
        <taxon>Tracheophyta</taxon>
        <taxon>Spermatophyta</taxon>
        <taxon>Magnoliopsida</taxon>
        <taxon>eudicotyledons</taxon>
        <taxon>Gunneridae</taxon>
        <taxon>Pentapetalae</taxon>
        <taxon>rosids</taxon>
        <taxon>malvids</taxon>
        <taxon>Malvales</taxon>
        <taxon>Malvaceae</taxon>
        <taxon>Malvoideae</taxon>
        <taxon>Hibiscus</taxon>
    </lineage>
</organism>